<dbReference type="SUPFAM" id="SSF53098">
    <property type="entry name" value="Ribonuclease H-like"/>
    <property type="match status" value="1"/>
</dbReference>
<dbReference type="PANTHER" id="PTHR33258:SF1">
    <property type="entry name" value="TRANSPOSASE INSL FOR INSERTION SEQUENCE ELEMENT IS186A-RELATED"/>
    <property type="match status" value="1"/>
</dbReference>
<dbReference type="Proteomes" id="UP000276417">
    <property type="component" value="Chromosome 1"/>
</dbReference>
<dbReference type="InterPro" id="IPR012337">
    <property type="entry name" value="RNaseH-like_sf"/>
</dbReference>
<gene>
    <name evidence="2" type="ORF">EHF33_10010</name>
    <name evidence="3" type="ORF">EHF33_10245</name>
</gene>
<evidence type="ECO:0000259" key="1">
    <source>
        <dbReference type="Pfam" id="PF01609"/>
    </source>
</evidence>
<dbReference type="InterPro" id="IPR002559">
    <property type="entry name" value="Transposase_11"/>
</dbReference>
<organism evidence="2 4">
    <name type="scientific">Deinococcus psychrotolerans</name>
    <dbReference type="NCBI Taxonomy" id="2489213"/>
    <lineage>
        <taxon>Bacteria</taxon>
        <taxon>Thermotogati</taxon>
        <taxon>Deinococcota</taxon>
        <taxon>Deinococci</taxon>
        <taxon>Deinococcales</taxon>
        <taxon>Deinococcaceae</taxon>
        <taxon>Deinococcus</taxon>
    </lineage>
</organism>
<dbReference type="GO" id="GO:0004803">
    <property type="term" value="F:transposase activity"/>
    <property type="evidence" value="ECO:0007669"/>
    <property type="project" value="InterPro"/>
</dbReference>
<evidence type="ECO:0000313" key="3">
    <source>
        <dbReference type="EMBL" id="AZI43075.1"/>
    </source>
</evidence>
<dbReference type="Gene3D" id="3.90.350.10">
    <property type="entry name" value="Transposase Inhibitor Protein From Tn5, Chain A, domain 1"/>
    <property type="match status" value="1"/>
</dbReference>
<dbReference type="Pfam" id="PF01609">
    <property type="entry name" value="DDE_Tnp_1"/>
    <property type="match status" value="1"/>
</dbReference>
<sequence>MTTLGVLESSFIETQTQPYCDLFRDARLYRSFQAALGGILASGSTRLSQMARAAPGTGAAPHAERRLRRLIHHEHQRADLRPETLEDRLTTLGAQRLAGQDEVVVVMDGSDLRKPHSQALEHLSTVRSLDGHPVSGYPTLNAIGLTPDGHLALLYHTLYSPQAPGFTSANTVIIDAIKRIVQALRAAGVGRMIFVLDRGFDDLKLIRLLVQLKVQFVIRVKHDQRTTRLTPTSIELPLVDAAGHASVQDQFELKRPVVTDGKVKWRKTPAQVRSREVFIDGGRLKLNVVKLEFSVPLKNGQEQGWLLLTNTVLSTTAPGAVVRLYLQRWSIEEVFSWTKSALGWEQVQVLDFDAFRTLVALAWIAASFVFDLGESLDSPQLQLLAHLGGYIPHKNRPPGKKILLLGLLRLANAYLVAHAQPKDALPDHVDTLLHSLFARR</sequence>
<feature type="domain" description="Transposase IS4-like" evidence="1">
    <location>
        <begin position="101"/>
        <end position="365"/>
    </location>
</feature>
<dbReference type="EMBL" id="CP034183">
    <property type="protein sequence ID" value="AZI43035.1"/>
    <property type="molecule type" value="Genomic_DNA"/>
</dbReference>
<dbReference type="GO" id="GO:0006313">
    <property type="term" value="P:DNA transposition"/>
    <property type="evidence" value="ECO:0007669"/>
    <property type="project" value="InterPro"/>
</dbReference>
<reference evidence="2 4" key="1">
    <citation type="submission" date="2018-11" db="EMBL/GenBank/DDBJ databases">
        <title>Deinococcus shelandsis sp. nov., isolated from South Shetland Islands soil of Antarctica.</title>
        <authorList>
            <person name="Tian J."/>
        </authorList>
    </citation>
    <scope>NUCLEOTIDE SEQUENCE [LARGE SCALE GENOMIC DNA]</scope>
    <source>
        <strain evidence="2 4">S14-83T</strain>
    </source>
</reference>
<proteinExistence type="predicted"/>
<dbReference type="AlphaFoldDB" id="A0A3G8YDH6"/>
<dbReference type="OrthoDB" id="63993at2"/>
<dbReference type="RefSeq" id="WP_124870787.1">
    <property type="nucleotide sequence ID" value="NZ_CP034183.1"/>
</dbReference>
<dbReference type="PANTHER" id="PTHR33258">
    <property type="entry name" value="TRANSPOSASE INSL FOR INSERTION SEQUENCE ELEMENT IS186A-RELATED"/>
    <property type="match status" value="1"/>
</dbReference>
<dbReference type="KEGG" id="dph:EHF33_10010"/>
<protein>
    <recommendedName>
        <fullName evidence="1">Transposase IS4-like domain-containing protein</fullName>
    </recommendedName>
</protein>
<evidence type="ECO:0000313" key="4">
    <source>
        <dbReference type="Proteomes" id="UP000276417"/>
    </source>
</evidence>
<dbReference type="KEGG" id="dph:EHF33_10245"/>
<accession>A0A3G8YDH6</accession>
<dbReference type="EMBL" id="CP034183">
    <property type="protein sequence ID" value="AZI43075.1"/>
    <property type="molecule type" value="Genomic_DNA"/>
</dbReference>
<name>A0A3G8YDH6_9DEIO</name>
<dbReference type="GO" id="GO:0003677">
    <property type="term" value="F:DNA binding"/>
    <property type="evidence" value="ECO:0007669"/>
    <property type="project" value="InterPro"/>
</dbReference>
<evidence type="ECO:0000313" key="2">
    <source>
        <dbReference type="EMBL" id="AZI43035.1"/>
    </source>
</evidence>
<keyword evidence="4" id="KW-1185">Reference proteome</keyword>